<feature type="domain" description="CBS" evidence="3">
    <location>
        <begin position="252"/>
        <end position="309"/>
    </location>
</feature>
<dbReference type="Pfam" id="PF06133">
    <property type="entry name" value="Com_YlbF"/>
    <property type="match status" value="1"/>
</dbReference>
<dbReference type="InterPro" id="IPR010766">
    <property type="entry name" value="DRTGG"/>
</dbReference>
<reference evidence="4" key="2">
    <citation type="submission" date="2020-02" db="EMBL/GenBank/DDBJ databases">
        <authorList>
            <person name="Studholme D.J."/>
        </authorList>
    </citation>
    <scope>NUCLEOTIDE SEQUENCE</scope>
    <source>
        <strain evidence="4">00238/432</strain>
    </source>
</reference>
<dbReference type="InterPro" id="IPR029069">
    <property type="entry name" value="HotDog_dom_sf"/>
</dbReference>
<dbReference type="InterPro" id="IPR028979">
    <property type="entry name" value="Ser_kin/Pase_Hpr-like_N_sf"/>
</dbReference>
<dbReference type="PANTHER" id="PTHR43080:SF2">
    <property type="entry name" value="CBS DOMAIN-CONTAINING PROTEIN"/>
    <property type="match status" value="1"/>
</dbReference>
<dbReference type="PROSITE" id="PS51371">
    <property type="entry name" value="CBS"/>
    <property type="match status" value="2"/>
</dbReference>
<sequence>MKLIEVDPEAKAMLDNFRDQQMELQQRMMSGDMPAPDEMEKMEKLFEVLSLNLNIRRLFDAERRLSVIIEDVGSKISVRGLARELGVSEGTAYRAVKEAENFGLVVTKERIGTVRIEKRPRGMTEQLTFADVVTIVEGHVLGGSDGLSKPLHKYVIGAMKEQAMARYIDAGSLLIVGNRDNAHSLALEQGAGVLITGGFGTSREVRVMADELGLPIISSRHDTFTVASMINRAIFDRLIKKKIMLVEDIIGQKPRLQVLKVTSSAADFHLLVSETGEHRFPVVDEWNRVIGIVSLKDVSELREDQSIEKCVVRRPITASLQTSLASAAQIMTWEGIDFLPIVDRNRKLIASVTRKEVLQAMRDAQKQPQLGETFDHLIWNGFAEERGEQNELFFHGFIIPQMATDLGTISEGVLLNVMTQAGRRAAWDVTGNDHVVDNVTTYFVRPVQIEDQILVRPIILETSRRTCKMDIVITRDGNVVCKAVMTLQSIDHA</sequence>
<dbReference type="AlphaFoldDB" id="A0A8J4SGI7"/>
<dbReference type="Gene3D" id="3.90.1280.20">
    <property type="match status" value="1"/>
</dbReference>
<dbReference type="InterPro" id="IPR051257">
    <property type="entry name" value="Diverse_CBS-Domain"/>
</dbReference>
<dbReference type="SUPFAM" id="SSF54637">
    <property type="entry name" value="Thioesterase/thiol ester dehydrase-isomerase"/>
    <property type="match status" value="1"/>
</dbReference>
<comment type="caution">
    <text evidence="4">The sequence shown here is derived from an EMBL/GenBank/DDBJ whole genome shotgun (WGS) entry which is preliminary data.</text>
</comment>
<dbReference type="Gene3D" id="3.10.580.10">
    <property type="entry name" value="CBS-domain"/>
    <property type="match status" value="1"/>
</dbReference>
<dbReference type="InterPro" id="IPR006683">
    <property type="entry name" value="Thioestr_dom"/>
</dbReference>
<dbReference type="Gene3D" id="3.10.129.10">
    <property type="entry name" value="Hotdog Thioesterase"/>
    <property type="match status" value="1"/>
</dbReference>
<dbReference type="Gene3D" id="3.40.1390.20">
    <property type="entry name" value="HprK N-terminal domain-like"/>
    <property type="match status" value="1"/>
</dbReference>
<dbReference type="Pfam" id="PF03061">
    <property type="entry name" value="4HBT"/>
    <property type="match status" value="1"/>
</dbReference>
<evidence type="ECO:0000313" key="5">
    <source>
        <dbReference type="Proteomes" id="UP000702964"/>
    </source>
</evidence>
<dbReference type="SUPFAM" id="SSF54631">
    <property type="entry name" value="CBS-domain pair"/>
    <property type="match status" value="1"/>
</dbReference>
<dbReference type="Pfam" id="PF00571">
    <property type="entry name" value="CBS"/>
    <property type="match status" value="2"/>
</dbReference>
<evidence type="ECO:0000313" key="4">
    <source>
        <dbReference type="EMBL" id="KAF4325394.1"/>
    </source>
</evidence>
<dbReference type="Gene3D" id="1.20.1500.10">
    <property type="entry name" value="YheA/YmcA-like"/>
    <property type="match status" value="1"/>
</dbReference>
<evidence type="ECO:0000256" key="1">
    <source>
        <dbReference type="ARBA" id="ARBA00023122"/>
    </source>
</evidence>
<dbReference type="SMART" id="SM00116">
    <property type="entry name" value="CBS"/>
    <property type="match status" value="2"/>
</dbReference>
<dbReference type="InterPro" id="IPR000644">
    <property type="entry name" value="CBS_dom"/>
</dbReference>
<gene>
    <name evidence="4" type="ORF">G195_000923</name>
</gene>
<evidence type="ECO:0000256" key="2">
    <source>
        <dbReference type="PROSITE-ProRule" id="PRU00703"/>
    </source>
</evidence>
<dbReference type="Pfam" id="PF07085">
    <property type="entry name" value="DRTGG"/>
    <property type="match status" value="1"/>
</dbReference>
<dbReference type="SUPFAM" id="SSF158622">
    <property type="entry name" value="YheA/YmcA-like"/>
    <property type="match status" value="1"/>
</dbReference>
<dbReference type="InterPro" id="IPR023378">
    <property type="entry name" value="YheA/YmcA-like_dom_sf"/>
</dbReference>
<proteinExistence type="predicted"/>
<feature type="domain" description="CBS" evidence="3">
    <location>
        <begin position="311"/>
        <end position="367"/>
    </location>
</feature>
<dbReference type="Proteomes" id="UP000702964">
    <property type="component" value="Unassembled WGS sequence"/>
</dbReference>
<name>A0A8J4SGI7_9STRA</name>
<dbReference type="CDD" id="cd03440">
    <property type="entry name" value="hot_dog"/>
    <property type="match status" value="1"/>
</dbReference>
<organism evidence="4 5">
    <name type="scientific">Phytophthora kernoviae 00238/432</name>
    <dbReference type="NCBI Taxonomy" id="1284355"/>
    <lineage>
        <taxon>Eukaryota</taxon>
        <taxon>Sar</taxon>
        <taxon>Stramenopiles</taxon>
        <taxon>Oomycota</taxon>
        <taxon>Peronosporomycetes</taxon>
        <taxon>Peronosporales</taxon>
        <taxon>Peronosporaceae</taxon>
        <taxon>Phytophthora</taxon>
    </lineage>
</organism>
<dbReference type="InterPro" id="IPR046342">
    <property type="entry name" value="CBS_dom_sf"/>
</dbReference>
<accession>A0A8J4SGI7</accession>
<protein>
    <recommendedName>
        <fullName evidence="3">CBS domain-containing protein</fullName>
    </recommendedName>
</protein>
<dbReference type="InterPro" id="IPR010368">
    <property type="entry name" value="Com_YlbF"/>
</dbReference>
<reference evidence="4" key="1">
    <citation type="journal article" date="2015" name="Genom Data">
        <title>Draft genome sequences of Phytophthora kernoviae and Phytophthora ramorum lineage EU2 from Scotland.</title>
        <authorList>
            <person name="Sambles C."/>
            <person name="Schlenzig A."/>
            <person name="O'Neill P."/>
            <person name="Grant M."/>
            <person name="Studholme D.J."/>
        </authorList>
    </citation>
    <scope>NUCLEOTIDE SEQUENCE</scope>
    <source>
        <strain evidence="4">00238/432</strain>
    </source>
</reference>
<evidence type="ECO:0000259" key="3">
    <source>
        <dbReference type="PROSITE" id="PS51371"/>
    </source>
</evidence>
<keyword evidence="1 2" id="KW-0129">CBS domain</keyword>
<dbReference type="CDD" id="cd04596">
    <property type="entry name" value="CBS_pair_DRTGG_assoc"/>
    <property type="match status" value="1"/>
</dbReference>
<dbReference type="PANTHER" id="PTHR43080">
    <property type="entry name" value="CBS DOMAIN-CONTAINING PROTEIN CBSX3, MITOCHONDRIAL"/>
    <property type="match status" value="1"/>
</dbReference>
<dbReference type="EMBL" id="AOFI03000005">
    <property type="protein sequence ID" value="KAF4325394.1"/>
    <property type="molecule type" value="Genomic_DNA"/>
</dbReference>
<dbReference type="SUPFAM" id="SSF75138">
    <property type="entry name" value="HprK N-terminal domain-like"/>
    <property type="match status" value="1"/>
</dbReference>